<reference evidence="1 2" key="1">
    <citation type="submission" date="2017-12" db="EMBL/GenBank/DDBJ databases">
        <authorList>
            <person name="Pombert J.-F."/>
            <person name="Haag K.L."/>
            <person name="Ebert D."/>
        </authorList>
    </citation>
    <scope>NUCLEOTIDE SEQUENCE [LARGE SCALE GENOMIC DNA]</scope>
    <source>
        <strain evidence="1">IL-G-3</strain>
    </source>
</reference>
<evidence type="ECO:0000313" key="1">
    <source>
        <dbReference type="EMBL" id="TBU20299.1"/>
    </source>
</evidence>
<keyword evidence="2" id="KW-1185">Reference proteome</keyword>
<protein>
    <submittedName>
        <fullName evidence="1">Uncharacterized protein</fullName>
    </submittedName>
</protein>
<comment type="caution">
    <text evidence="1">The sequence shown here is derived from an EMBL/GenBank/DDBJ whole genome shotgun (WGS) entry which is preliminary data.</text>
</comment>
<dbReference type="VEuPathDB" id="MicrosporidiaDB:CWI38_0093p0040"/>
<gene>
    <name evidence="1" type="ORF">CWI38_0093p0040</name>
</gene>
<evidence type="ECO:0000313" key="2">
    <source>
        <dbReference type="Proteomes" id="UP000292282"/>
    </source>
</evidence>
<dbReference type="EMBL" id="PITK01000093">
    <property type="protein sequence ID" value="TBU20299.1"/>
    <property type="molecule type" value="Genomic_DNA"/>
</dbReference>
<dbReference type="AlphaFoldDB" id="A0A4Q9M0Y8"/>
<name>A0A4Q9M0Y8_9MICR</name>
<accession>A0A4Q9M0Y8</accession>
<sequence>MTNINITDITEVNLLVLHTVLTMSQPKIKSEEDRERQGIALSCIGFEKVLVKSKKKFEDENRKSSDPNTKTDESKITELVPFKDIIEKPIDEKALLLRLESADFSKLGNTFREVLIKHKSASILRIEHRRNLHNLLDCAGENKELYARRSIRPKMGNSNKIHLAQIKGFLKPKYKSEEKPRRKVWEAQPIEIYSEIENTKAPLKVILSRKNELLFEPSNKPMFCYDDIYHSNKR</sequence>
<dbReference type="Proteomes" id="UP000292282">
    <property type="component" value="Unassembled WGS sequence"/>
</dbReference>
<organism evidence="1 2">
    <name type="scientific">Hamiltosporidium tvaerminnensis</name>
    <dbReference type="NCBI Taxonomy" id="1176355"/>
    <lineage>
        <taxon>Eukaryota</taxon>
        <taxon>Fungi</taxon>
        <taxon>Fungi incertae sedis</taxon>
        <taxon>Microsporidia</taxon>
        <taxon>Dubosqiidae</taxon>
        <taxon>Hamiltosporidium</taxon>
    </lineage>
</organism>
<proteinExistence type="predicted"/>